<dbReference type="AlphaFoldDB" id="A0A9Q3GTH0"/>
<name>A0A9Q3GTH0_9BASI</name>
<evidence type="ECO:0000313" key="2">
    <source>
        <dbReference type="EMBL" id="MBW0478180.1"/>
    </source>
</evidence>
<feature type="region of interest" description="Disordered" evidence="1">
    <location>
        <begin position="48"/>
        <end position="94"/>
    </location>
</feature>
<comment type="caution">
    <text evidence="2">The sequence shown here is derived from an EMBL/GenBank/DDBJ whole genome shotgun (WGS) entry which is preliminary data.</text>
</comment>
<keyword evidence="3" id="KW-1185">Reference proteome</keyword>
<reference evidence="2" key="1">
    <citation type="submission" date="2021-03" db="EMBL/GenBank/DDBJ databases">
        <title>Draft genome sequence of rust myrtle Austropuccinia psidii MF-1, a brazilian biotype.</title>
        <authorList>
            <person name="Quecine M.C."/>
            <person name="Pachon D.M.R."/>
            <person name="Bonatelli M.L."/>
            <person name="Correr F.H."/>
            <person name="Franceschini L.M."/>
            <person name="Leite T.F."/>
            <person name="Margarido G.R.A."/>
            <person name="Almeida C.A."/>
            <person name="Ferrarezi J.A."/>
            <person name="Labate C.A."/>
        </authorList>
    </citation>
    <scope>NUCLEOTIDE SEQUENCE</scope>
    <source>
        <strain evidence="2">MF-1</strain>
    </source>
</reference>
<dbReference type="Proteomes" id="UP000765509">
    <property type="component" value="Unassembled WGS sequence"/>
</dbReference>
<evidence type="ECO:0000313" key="3">
    <source>
        <dbReference type="Proteomes" id="UP000765509"/>
    </source>
</evidence>
<sequence length="127" mass="13727">MERWTNTGGPITVGGRPMHSSSAVPVSMIEKQGMVKWIRGIANLPTDLDAEGSDERNFQSVLSPISSSVPPPPSGHSTARPPLASPMRQSPQGQIQGMGIKVKKLWPGCLEGLIEIVGRYFCMLMIE</sequence>
<dbReference type="EMBL" id="AVOT02005087">
    <property type="protein sequence ID" value="MBW0478180.1"/>
    <property type="molecule type" value="Genomic_DNA"/>
</dbReference>
<protein>
    <submittedName>
        <fullName evidence="2">Uncharacterized protein</fullName>
    </submittedName>
</protein>
<accession>A0A9Q3GTH0</accession>
<organism evidence="2 3">
    <name type="scientific">Austropuccinia psidii MF-1</name>
    <dbReference type="NCBI Taxonomy" id="1389203"/>
    <lineage>
        <taxon>Eukaryota</taxon>
        <taxon>Fungi</taxon>
        <taxon>Dikarya</taxon>
        <taxon>Basidiomycota</taxon>
        <taxon>Pucciniomycotina</taxon>
        <taxon>Pucciniomycetes</taxon>
        <taxon>Pucciniales</taxon>
        <taxon>Sphaerophragmiaceae</taxon>
        <taxon>Austropuccinia</taxon>
    </lineage>
</organism>
<gene>
    <name evidence="2" type="ORF">O181_017895</name>
</gene>
<evidence type="ECO:0000256" key="1">
    <source>
        <dbReference type="SAM" id="MobiDB-lite"/>
    </source>
</evidence>
<feature type="region of interest" description="Disordered" evidence="1">
    <location>
        <begin position="1"/>
        <end position="21"/>
    </location>
</feature>
<proteinExistence type="predicted"/>